<dbReference type="EMBL" id="SUNJ01003397">
    <property type="protein sequence ID" value="TPP65296.1"/>
    <property type="molecule type" value="Genomic_DNA"/>
</dbReference>
<accession>A0A504YY25</accession>
<comment type="caution">
    <text evidence="1">The sequence shown here is derived from an EMBL/GenBank/DDBJ whole genome shotgun (WGS) entry which is preliminary data.</text>
</comment>
<organism evidence="1 2">
    <name type="scientific">Fasciola gigantica</name>
    <name type="common">Giant liver fluke</name>
    <dbReference type="NCBI Taxonomy" id="46835"/>
    <lineage>
        <taxon>Eukaryota</taxon>
        <taxon>Metazoa</taxon>
        <taxon>Spiralia</taxon>
        <taxon>Lophotrochozoa</taxon>
        <taxon>Platyhelminthes</taxon>
        <taxon>Trematoda</taxon>
        <taxon>Digenea</taxon>
        <taxon>Plagiorchiida</taxon>
        <taxon>Echinostomata</taxon>
        <taxon>Echinostomatoidea</taxon>
        <taxon>Fasciolidae</taxon>
        <taxon>Fasciola</taxon>
    </lineage>
</organism>
<dbReference type="AlphaFoldDB" id="A0A504YY25"/>
<keyword evidence="2" id="KW-1185">Reference proteome</keyword>
<evidence type="ECO:0000313" key="1">
    <source>
        <dbReference type="EMBL" id="TPP65296.1"/>
    </source>
</evidence>
<reference evidence="1 2" key="1">
    <citation type="submission" date="2019-04" db="EMBL/GenBank/DDBJ databases">
        <title>Annotation for the trematode Fasciola gigantica.</title>
        <authorList>
            <person name="Choi Y.-J."/>
        </authorList>
    </citation>
    <scope>NUCLEOTIDE SEQUENCE [LARGE SCALE GENOMIC DNA]</scope>
    <source>
        <strain evidence="1">Uganda_cow_1</strain>
    </source>
</reference>
<gene>
    <name evidence="1" type="ORF">FGIG_02779</name>
</gene>
<proteinExistence type="predicted"/>
<evidence type="ECO:0000313" key="2">
    <source>
        <dbReference type="Proteomes" id="UP000316759"/>
    </source>
</evidence>
<dbReference type="Proteomes" id="UP000316759">
    <property type="component" value="Unassembled WGS sequence"/>
</dbReference>
<sequence length="60" mass="6481">MSWANEVNPSCMASVWQTEESSAIGSVIGTRERTFSDSSKMYALNCNGSGPVNLSLRLLP</sequence>
<name>A0A504YY25_FASGI</name>
<protein>
    <submittedName>
        <fullName evidence="1">Uncharacterized protein</fullName>
    </submittedName>
</protein>